<name>A0A225UXW9_9STRA</name>
<dbReference type="AlphaFoldDB" id="A0A225UXW9"/>
<dbReference type="Proteomes" id="UP000198211">
    <property type="component" value="Unassembled WGS sequence"/>
</dbReference>
<evidence type="ECO:0000313" key="2">
    <source>
        <dbReference type="Proteomes" id="UP000198211"/>
    </source>
</evidence>
<accession>A0A225UXW9</accession>
<evidence type="ECO:0008006" key="3">
    <source>
        <dbReference type="Google" id="ProtNLM"/>
    </source>
</evidence>
<dbReference type="OrthoDB" id="128476at2759"/>
<protein>
    <recommendedName>
        <fullName evidence="3">Bzip transcription factor</fullName>
    </recommendedName>
</protein>
<comment type="caution">
    <text evidence="1">The sequence shown here is derived from an EMBL/GenBank/DDBJ whole genome shotgun (WGS) entry which is preliminary data.</text>
</comment>
<keyword evidence="2" id="KW-1185">Reference proteome</keyword>
<gene>
    <name evidence="1" type="ORF">PHMEG_00031796</name>
</gene>
<reference evidence="2" key="1">
    <citation type="submission" date="2017-03" db="EMBL/GenBank/DDBJ databases">
        <title>Phytopthora megakarya and P. palmivora, two closely related causual agents of cacao black pod achieved similar genome size and gene model numbers by different mechanisms.</title>
        <authorList>
            <person name="Ali S."/>
            <person name="Shao J."/>
            <person name="Larry D.J."/>
            <person name="Kronmiller B."/>
            <person name="Shen D."/>
            <person name="Strem M.D."/>
            <person name="Melnick R.L."/>
            <person name="Guiltinan M.J."/>
            <person name="Tyler B.M."/>
            <person name="Meinhardt L.W."/>
            <person name="Bailey B.A."/>
        </authorList>
    </citation>
    <scope>NUCLEOTIDE SEQUENCE [LARGE SCALE GENOMIC DNA]</scope>
    <source>
        <strain evidence="2">zdho120</strain>
    </source>
</reference>
<organism evidence="1 2">
    <name type="scientific">Phytophthora megakarya</name>
    <dbReference type="NCBI Taxonomy" id="4795"/>
    <lineage>
        <taxon>Eukaryota</taxon>
        <taxon>Sar</taxon>
        <taxon>Stramenopiles</taxon>
        <taxon>Oomycota</taxon>
        <taxon>Peronosporomycetes</taxon>
        <taxon>Peronosporales</taxon>
        <taxon>Peronosporaceae</taxon>
        <taxon>Phytophthora</taxon>
    </lineage>
</organism>
<dbReference type="EMBL" id="NBNE01010236">
    <property type="protein sequence ID" value="OWY97627.1"/>
    <property type="molecule type" value="Genomic_DNA"/>
</dbReference>
<sequence>MAPDVSANIGFGVDAMLDDWKLLSRNLDDLHIQLLRLENDEKDNIVAYVRGTATMTESMLRNEFPHLAHGEPQKWVSIASRLLGQQLEVFTTMRFVWDAVNGCIVSALYIEDLVTPLQKLLGDLGDVAYMLRMPQEKSRWGSNFDSLNS</sequence>
<evidence type="ECO:0000313" key="1">
    <source>
        <dbReference type="EMBL" id="OWY97627.1"/>
    </source>
</evidence>
<proteinExistence type="predicted"/>